<accession>A0A0F9R6U1</accession>
<protein>
    <recommendedName>
        <fullName evidence="2">DUF8033 domain-containing protein</fullName>
    </recommendedName>
</protein>
<keyword evidence="1" id="KW-1133">Transmembrane helix</keyword>
<evidence type="ECO:0000256" key="1">
    <source>
        <dbReference type="SAM" id="Phobius"/>
    </source>
</evidence>
<sequence>MKVRNMISSRSGKAVANQFIIQDIDPINSRIKVEYFQSYDTTIVMRKMSGIKLDRDNWDYSVTTGRYRNQFLGETKRRPKKRSTPASMSLLILINCNGESMKQCKHPPKRLFIWWVGEILCICCCECGAVLKGGAK</sequence>
<keyword evidence="1" id="KW-0812">Transmembrane</keyword>
<keyword evidence="1" id="KW-0472">Membrane</keyword>
<evidence type="ECO:0000259" key="2">
    <source>
        <dbReference type="Pfam" id="PF26096"/>
    </source>
</evidence>
<feature type="domain" description="DUF8033" evidence="2">
    <location>
        <begin position="1"/>
        <end position="79"/>
    </location>
</feature>
<organism evidence="3">
    <name type="scientific">marine sediment metagenome</name>
    <dbReference type="NCBI Taxonomy" id="412755"/>
    <lineage>
        <taxon>unclassified sequences</taxon>
        <taxon>metagenomes</taxon>
        <taxon>ecological metagenomes</taxon>
    </lineage>
</organism>
<evidence type="ECO:0000313" key="3">
    <source>
        <dbReference type="EMBL" id="KKN13143.1"/>
    </source>
</evidence>
<dbReference type="AlphaFoldDB" id="A0A0F9R6U1"/>
<feature type="transmembrane region" description="Helical" evidence="1">
    <location>
        <begin position="111"/>
        <end position="131"/>
    </location>
</feature>
<name>A0A0F9R6U1_9ZZZZ</name>
<proteinExistence type="predicted"/>
<gene>
    <name evidence="3" type="ORF">LCGC14_1009420</name>
</gene>
<dbReference type="EMBL" id="LAZR01003954">
    <property type="protein sequence ID" value="KKN13143.1"/>
    <property type="molecule type" value="Genomic_DNA"/>
</dbReference>
<comment type="caution">
    <text evidence="3">The sequence shown here is derived from an EMBL/GenBank/DDBJ whole genome shotgun (WGS) entry which is preliminary data.</text>
</comment>
<dbReference type="InterPro" id="IPR058346">
    <property type="entry name" value="DUF8033"/>
</dbReference>
<reference evidence="3" key="1">
    <citation type="journal article" date="2015" name="Nature">
        <title>Complex archaea that bridge the gap between prokaryotes and eukaryotes.</title>
        <authorList>
            <person name="Spang A."/>
            <person name="Saw J.H."/>
            <person name="Jorgensen S.L."/>
            <person name="Zaremba-Niedzwiedzka K."/>
            <person name="Martijn J."/>
            <person name="Lind A.E."/>
            <person name="van Eijk R."/>
            <person name="Schleper C."/>
            <person name="Guy L."/>
            <person name="Ettema T.J."/>
        </authorList>
    </citation>
    <scope>NUCLEOTIDE SEQUENCE</scope>
</reference>
<dbReference type="Pfam" id="PF26096">
    <property type="entry name" value="DUF8033"/>
    <property type="match status" value="1"/>
</dbReference>